<dbReference type="AlphaFoldDB" id="A0A1M5UB66"/>
<sequence>MSEISIAGGVRQSARLAQSVQELSGHLRDWRNAMEGVERTKNYTVMGQTFAEMARLLAPLKPDEGTNSFGPTKPLMRAYRNVLDESVDHPAQRAVNEMSACRFADLLHSAQALLGDIEKHQRNFRIGSAPLKPVAEVRADSVKLYKRWAQVGDLAKDAQTALSNFERDFRPFFTKVQGQMINVLGDWLDGQDDSLSSLERVQLRLAPFASLLQGLGALARTDLEDLLGTIDAVMRNKGEISHDGQLRDIKQEVDMVQVRYGWTPEPALDLGLDR</sequence>
<evidence type="ECO:0000313" key="1">
    <source>
        <dbReference type="EMBL" id="SHH60244.1"/>
    </source>
</evidence>
<name>A0A1M5UB66_9GAMM</name>
<organism evidence="1 2">
    <name type="scientific">Ferrimonas marina</name>
    <dbReference type="NCBI Taxonomy" id="299255"/>
    <lineage>
        <taxon>Bacteria</taxon>
        <taxon>Pseudomonadati</taxon>
        <taxon>Pseudomonadota</taxon>
        <taxon>Gammaproteobacteria</taxon>
        <taxon>Alteromonadales</taxon>
        <taxon>Ferrimonadaceae</taxon>
        <taxon>Ferrimonas</taxon>
    </lineage>
</organism>
<proteinExistence type="predicted"/>
<accession>A0A1M5UB66</accession>
<reference evidence="2" key="1">
    <citation type="submission" date="2016-11" db="EMBL/GenBank/DDBJ databases">
        <authorList>
            <person name="Varghese N."/>
            <person name="Submissions S."/>
        </authorList>
    </citation>
    <scope>NUCLEOTIDE SEQUENCE [LARGE SCALE GENOMIC DNA]</scope>
    <source>
        <strain evidence="2">DSM 16917</strain>
    </source>
</reference>
<dbReference type="Proteomes" id="UP000184268">
    <property type="component" value="Unassembled WGS sequence"/>
</dbReference>
<evidence type="ECO:0000313" key="2">
    <source>
        <dbReference type="Proteomes" id="UP000184268"/>
    </source>
</evidence>
<dbReference type="EMBL" id="FQXG01000003">
    <property type="protein sequence ID" value="SHH60244.1"/>
    <property type="molecule type" value="Genomic_DNA"/>
</dbReference>
<gene>
    <name evidence="1" type="ORF">SAMN02745129_2486</name>
</gene>
<keyword evidence="2" id="KW-1185">Reference proteome</keyword>
<protein>
    <submittedName>
        <fullName evidence="1">Uncharacterized protein</fullName>
    </submittedName>
</protein>
<dbReference type="RefSeq" id="WP_143165642.1">
    <property type="nucleotide sequence ID" value="NZ_FQXG01000003.1"/>
</dbReference>